<dbReference type="AlphaFoldDB" id="A0A0R1WDL7"/>
<evidence type="ECO:0000313" key="3">
    <source>
        <dbReference type="Proteomes" id="UP000050973"/>
    </source>
</evidence>
<accession>A0A0R1WDL7</accession>
<protein>
    <submittedName>
        <fullName evidence="2">Uncharacterized protein</fullName>
    </submittedName>
</protein>
<comment type="caution">
    <text evidence="2">The sequence shown here is derived from an EMBL/GenBank/DDBJ whole genome shotgun (WGS) entry which is preliminary data.</text>
</comment>
<reference evidence="2 3" key="1">
    <citation type="journal article" date="2015" name="Genome Announc.">
        <title>Expanding the biotechnology potential of lactobacilli through comparative genomics of 213 strains and associated genera.</title>
        <authorList>
            <person name="Sun Z."/>
            <person name="Harris H.M."/>
            <person name="McCann A."/>
            <person name="Guo C."/>
            <person name="Argimon S."/>
            <person name="Zhang W."/>
            <person name="Yang X."/>
            <person name="Jeffery I.B."/>
            <person name="Cooney J.C."/>
            <person name="Kagawa T.F."/>
            <person name="Liu W."/>
            <person name="Song Y."/>
            <person name="Salvetti E."/>
            <person name="Wrobel A."/>
            <person name="Rasinkangas P."/>
            <person name="Parkhill J."/>
            <person name="Rea M.C."/>
            <person name="O'Sullivan O."/>
            <person name="Ritari J."/>
            <person name="Douillard F.P."/>
            <person name="Paul Ross R."/>
            <person name="Yang R."/>
            <person name="Briner A.E."/>
            <person name="Felis G.E."/>
            <person name="de Vos W.M."/>
            <person name="Barrangou R."/>
            <person name="Klaenhammer T.R."/>
            <person name="Caufield P.W."/>
            <person name="Cui Y."/>
            <person name="Zhang H."/>
            <person name="O'Toole P.W."/>
        </authorList>
    </citation>
    <scope>NUCLEOTIDE SEQUENCE [LARGE SCALE GENOMIC DNA]</scope>
    <source>
        <strain evidence="2 3">DSM 4864</strain>
    </source>
</reference>
<evidence type="ECO:0000313" key="2">
    <source>
        <dbReference type="EMBL" id="KRM15709.1"/>
    </source>
</evidence>
<organism evidence="2 3">
    <name type="scientific">Limosilactobacillus oris DSM 4864</name>
    <dbReference type="NCBI Taxonomy" id="1423779"/>
    <lineage>
        <taxon>Bacteria</taxon>
        <taxon>Bacillati</taxon>
        <taxon>Bacillota</taxon>
        <taxon>Bacilli</taxon>
        <taxon>Lactobacillales</taxon>
        <taxon>Lactobacillaceae</taxon>
        <taxon>Limosilactobacillus</taxon>
    </lineage>
</organism>
<dbReference type="Proteomes" id="UP000050973">
    <property type="component" value="Unassembled WGS sequence"/>
</dbReference>
<keyword evidence="1" id="KW-0812">Transmembrane</keyword>
<keyword evidence="1" id="KW-0472">Membrane</keyword>
<dbReference type="PATRIC" id="fig|1423779.3.peg.1882"/>
<dbReference type="RefSeq" id="WP_235804867.1">
    <property type="nucleotide sequence ID" value="NZ_AZGE01000008.1"/>
</dbReference>
<feature type="transmembrane region" description="Helical" evidence="1">
    <location>
        <begin position="30"/>
        <end position="51"/>
    </location>
</feature>
<name>A0A0R1WDL7_9LACO</name>
<dbReference type="EMBL" id="AZGE01000008">
    <property type="protein sequence ID" value="KRM15709.1"/>
    <property type="molecule type" value="Genomic_DNA"/>
</dbReference>
<gene>
    <name evidence="2" type="ORF">FC49_GL001816</name>
</gene>
<proteinExistence type="predicted"/>
<evidence type="ECO:0000256" key="1">
    <source>
        <dbReference type="SAM" id="Phobius"/>
    </source>
</evidence>
<sequence>MMKLTGIFAVAGLIISVSWVAWGFLPMLAILLTTLFLAAIGYALDILGYSLNHFTRKLLDKCGN</sequence>
<keyword evidence="1" id="KW-1133">Transmembrane helix</keyword>